<evidence type="ECO:0000313" key="5">
    <source>
        <dbReference type="Proteomes" id="UP000543030"/>
    </source>
</evidence>
<dbReference type="Gene3D" id="2.40.30.170">
    <property type="match status" value="1"/>
</dbReference>
<keyword evidence="2" id="KW-0175">Coiled coil</keyword>
<evidence type="ECO:0000256" key="1">
    <source>
        <dbReference type="ARBA" id="ARBA00004196"/>
    </source>
</evidence>
<dbReference type="AlphaFoldDB" id="A0A840RAE9"/>
<dbReference type="Gene3D" id="1.10.287.470">
    <property type="entry name" value="Helix hairpin bin"/>
    <property type="match status" value="1"/>
</dbReference>
<sequence>MRHLPLLVLSPVLTLLLTACGEPASNAWQGYVEGEYVYVATSQAGRLDQLSVQRGQQVREGQPLFALEAQNEAAAQRQAQQQLRAALAQLADMRSGKRPPEISVTRAQLAAAQITAHNAQTQLDRDEIQFAAGGVSRQQLDDSRTSAQSAAAQVTQLKNQLQVDALPGREQQINAQAAQVAAARATLEQASWKLDQKTVDATRSGLVFDTLYQPGEWVAAGNPVVRMLPPENIKVRFFVPEAEVGHLKTGQAVTIHCDGCEADIAARITFISSEVEYTPPVIYSNENRNKLVFLIEAHPNAKKAPALHPGQPVEVRLND</sequence>
<feature type="chain" id="PRO_5032473300" evidence="3">
    <location>
        <begin position="25"/>
        <end position="319"/>
    </location>
</feature>
<reference evidence="4 5" key="1">
    <citation type="submission" date="2020-08" db="EMBL/GenBank/DDBJ databases">
        <title>Genomic Encyclopedia of Type Strains, Phase IV (KMG-IV): sequencing the most valuable type-strain genomes for metagenomic binning, comparative biology and taxonomic classification.</title>
        <authorList>
            <person name="Goeker M."/>
        </authorList>
    </citation>
    <scope>NUCLEOTIDE SEQUENCE [LARGE SCALE GENOMIC DNA]</scope>
    <source>
        <strain evidence="4 5">DSM 18233</strain>
    </source>
</reference>
<dbReference type="SUPFAM" id="SSF111369">
    <property type="entry name" value="HlyD-like secretion proteins"/>
    <property type="match status" value="1"/>
</dbReference>
<dbReference type="PANTHER" id="PTHR32347:SF23">
    <property type="entry name" value="BLL5650 PROTEIN"/>
    <property type="match status" value="1"/>
</dbReference>
<evidence type="ECO:0000313" key="4">
    <source>
        <dbReference type="EMBL" id="MBB5189310.1"/>
    </source>
</evidence>
<dbReference type="Gene3D" id="2.40.50.100">
    <property type="match status" value="1"/>
</dbReference>
<dbReference type="RefSeq" id="WP_184096317.1">
    <property type="nucleotide sequence ID" value="NZ_JACHHN010000001.1"/>
</dbReference>
<proteinExistence type="predicted"/>
<protein>
    <submittedName>
        <fullName evidence="4">HlyD family secretion protein</fullName>
    </submittedName>
</protein>
<comment type="subcellular location">
    <subcellularLocation>
        <location evidence="1">Cell envelope</location>
    </subcellularLocation>
</comment>
<dbReference type="PROSITE" id="PS51257">
    <property type="entry name" value="PROKAR_LIPOPROTEIN"/>
    <property type="match status" value="1"/>
</dbReference>
<dbReference type="PANTHER" id="PTHR32347">
    <property type="entry name" value="EFFLUX SYSTEM COMPONENT YKNX-RELATED"/>
    <property type="match status" value="1"/>
</dbReference>
<organism evidence="4 5">
    <name type="scientific">Silvimonas terrae</name>
    <dbReference type="NCBI Taxonomy" id="300266"/>
    <lineage>
        <taxon>Bacteria</taxon>
        <taxon>Pseudomonadati</taxon>
        <taxon>Pseudomonadota</taxon>
        <taxon>Betaproteobacteria</taxon>
        <taxon>Neisseriales</taxon>
        <taxon>Chitinibacteraceae</taxon>
        <taxon>Silvimonas</taxon>
    </lineage>
</organism>
<dbReference type="InterPro" id="IPR050465">
    <property type="entry name" value="UPF0194_transport"/>
</dbReference>
<dbReference type="GO" id="GO:0030313">
    <property type="term" value="C:cell envelope"/>
    <property type="evidence" value="ECO:0007669"/>
    <property type="project" value="UniProtKB-SubCell"/>
</dbReference>
<comment type="caution">
    <text evidence="4">The sequence shown here is derived from an EMBL/GenBank/DDBJ whole genome shotgun (WGS) entry which is preliminary data.</text>
</comment>
<dbReference type="EMBL" id="JACHHN010000001">
    <property type="protein sequence ID" value="MBB5189310.1"/>
    <property type="molecule type" value="Genomic_DNA"/>
</dbReference>
<accession>A0A840RAE9</accession>
<evidence type="ECO:0000256" key="2">
    <source>
        <dbReference type="ARBA" id="ARBA00023054"/>
    </source>
</evidence>
<keyword evidence="5" id="KW-1185">Reference proteome</keyword>
<dbReference type="Proteomes" id="UP000543030">
    <property type="component" value="Unassembled WGS sequence"/>
</dbReference>
<name>A0A840RAE9_9NEIS</name>
<feature type="signal peptide" evidence="3">
    <location>
        <begin position="1"/>
        <end position="24"/>
    </location>
</feature>
<evidence type="ECO:0000256" key="3">
    <source>
        <dbReference type="SAM" id="SignalP"/>
    </source>
</evidence>
<keyword evidence="3" id="KW-0732">Signal</keyword>
<gene>
    <name evidence="4" type="ORF">HNQ50_000020</name>
</gene>